<sequence length="310" mass="35537">MALVVDPNLEMVPDFAGNLYAGIRADLEAATNQTEDEVITRLTETWNADHDARVAEWNRNRDEEARVLAEAERVHTTQENEARTQQEAEAEKERLEVEKKKPKMNSFDHASSVGDFLTPRPAQYAIQKLTNFEYVELWYFSPEGCKDALKSSRSVADNDLSITRTDDQLTLRPTSAFKASKAATADHELSFSIFLRAKNLFLVQISKAKWPQPNIDALSLFFWHLENHPIQNNSDIGDMVILTYASRVRQDWHDCLKHDEGFNIGNINENLIRTINEELWDKVRSRTWNTMPATVFPRTPVTHSHGCLHT</sequence>
<dbReference type="Proteomes" id="UP000714275">
    <property type="component" value="Unassembled WGS sequence"/>
</dbReference>
<proteinExistence type="predicted"/>
<feature type="compositionally biased region" description="Basic and acidic residues" evidence="1">
    <location>
        <begin position="75"/>
        <end position="99"/>
    </location>
</feature>
<dbReference type="AlphaFoldDB" id="A0A9P7D373"/>
<dbReference type="OrthoDB" id="2688210at2759"/>
<reference evidence="2" key="1">
    <citation type="journal article" date="2020" name="New Phytol.">
        <title>Comparative genomics reveals dynamic genome evolution in host specialist ectomycorrhizal fungi.</title>
        <authorList>
            <person name="Lofgren L.A."/>
            <person name="Nguyen N.H."/>
            <person name="Vilgalys R."/>
            <person name="Ruytinx J."/>
            <person name="Liao H.L."/>
            <person name="Branco S."/>
            <person name="Kuo A."/>
            <person name="LaButti K."/>
            <person name="Lipzen A."/>
            <person name="Andreopoulos W."/>
            <person name="Pangilinan J."/>
            <person name="Riley R."/>
            <person name="Hundley H."/>
            <person name="Na H."/>
            <person name="Barry K."/>
            <person name="Grigoriev I.V."/>
            <person name="Stajich J.E."/>
            <person name="Kennedy P.G."/>
        </authorList>
    </citation>
    <scope>NUCLEOTIDE SEQUENCE</scope>
    <source>
        <strain evidence="2">DOB743</strain>
    </source>
</reference>
<comment type="caution">
    <text evidence="2">The sequence shown here is derived from an EMBL/GenBank/DDBJ whole genome shotgun (WGS) entry which is preliminary data.</text>
</comment>
<organism evidence="2 3">
    <name type="scientific">Suillus placidus</name>
    <dbReference type="NCBI Taxonomy" id="48579"/>
    <lineage>
        <taxon>Eukaryota</taxon>
        <taxon>Fungi</taxon>
        <taxon>Dikarya</taxon>
        <taxon>Basidiomycota</taxon>
        <taxon>Agaricomycotina</taxon>
        <taxon>Agaricomycetes</taxon>
        <taxon>Agaricomycetidae</taxon>
        <taxon>Boletales</taxon>
        <taxon>Suillineae</taxon>
        <taxon>Suillaceae</taxon>
        <taxon>Suillus</taxon>
    </lineage>
</organism>
<protein>
    <submittedName>
        <fullName evidence="2">Uncharacterized protein</fullName>
    </submittedName>
</protein>
<name>A0A9P7D373_9AGAM</name>
<evidence type="ECO:0000313" key="3">
    <source>
        <dbReference type="Proteomes" id="UP000714275"/>
    </source>
</evidence>
<accession>A0A9P7D373</accession>
<evidence type="ECO:0000313" key="2">
    <source>
        <dbReference type="EMBL" id="KAG1776791.1"/>
    </source>
</evidence>
<keyword evidence="3" id="KW-1185">Reference proteome</keyword>
<gene>
    <name evidence="2" type="ORF">EV702DRAFT_1227484</name>
</gene>
<feature type="region of interest" description="Disordered" evidence="1">
    <location>
        <begin position="75"/>
        <end position="105"/>
    </location>
</feature>
<dbReference type="EMBL" id="JABBWD010000024">
    <property type="protein sequence ID" value="KAG1776791.1"/>
    <property type="molecule type" value="Genomic_DNA"/>
</dbReference>
<evidence type="ECO:0000256" key="1">
    <source>
        <dbReference type="SAM" id="MobiDB-lite"/>
    </source>
</evidence>